<dbReference type="RefSeq" id="WP_119410975.1">
    <property type="nucleotide sequence ID" value="NZ_CP032869.1"/>
</dbReference>
<reference evidence="2 3" key="1">
    <citation type="submission" date="2018-10" db="EMBL/GenBank/DDBJ databases">
        <title>Genome sequencing of Mucilaginibacter sp. HYN0043.</title>
        <authorList>
            <person name="Kim M."/>
            <person name="Yi H."/>
        </authorList>
    </citation>
    <scope>NUCLEOTIDE SEQUENCE [LARGE SCALE GENOMIC DNA]</scope>
    <source>
        <strain evidence="2 3">HYN0043</strain>
    </source>
</reference>
<proteinExistence type="predicted"/>
<dbReference type="AlphaFoldDB" id="A0A494W115"/>
<sequence>MPIKKEAEEKTEEQAPAKPLFSNTVTVWIGIISSIITIILTVYTTSNKVRLDKLENSLNERSTEVEESKERVARYQWVYSLYGDLNSTDVRRKNFAVGLITLALNDNESKKLFSALQTSTDTVLQSVGQSGLRALKASTVNTELASLISKVDTSNTAARISAVGELEKKYASSPEAITQILNFYSSGNIATLSPDGIINGLYFLNRTDPTVWSQQQIQQGQDIMQRILALKPGPNTAKELKKFKTILETAARGK</sequence>
<organism evidence="2 3">
    <name type="scientific">Mucilaginibacter celer</name>
    <dbReference type="NCBI Taxonomy" id="2305508"/>
    <lineage>
        <taxon>Bacteria</taxon>
        <taxon>Pseudomonadati</taxon>
        <taxon>Bacteroidota</taxon>
        <taxon>Sphingobacteriia</taxon>
        <taxon>Sphingobacteriales</taxon>
        <taxon>Sphingobacteriaceae</taxon>
        <taxon>Mucilaginibacter</taxon>
    </lineage>
</organism>
<feature type="transmembrane region" description="Helical" evidence="1">
    <location>
        <begin position="20"/>
        <end position="43"/>
    </location>
</feature>
<dbReference type="Proteomes" id="UP000270046">
    <property type="component" value="Chromosome"/>
</dbReference>
<name>A0A494W115_9SPHI</name>
<keyword evidence="1" id="KW-0812">Transmembrane</keyword>
<keyword evidence="3" id="KW-1185">Reference proteome</keyword>
<evidence type="ECO:0000256" key="1">
    <source>
        <dbReference type="SAM" id="Phobius"/>
    </source>
</evidence>
<protein>
    <submittedName>
        <fullName evidence="2">Uncharacterized protein</fullName>
    </submittedName>
</protein>
<dbReference type="EMBL" id="CP032869">
    <property type="protein sequence ID" value="AYL97403.1"/>
    <property type="molecule type" value="Genomic_DNA"/>
</dbReference>
<evidence type="ECO:0000313" key="3">
    <source>
        <dbReference type="Proteomes" id="UP000270046"/>
    </source>
</evidence>
<dbReference type="OrthoDB" id="792429at2"/>
<dbReference type="KEGG" id="muh:HYN43_019760"/>
<keyword evidence="1" id="KW-0472">Membrane</keyword>
<gene>
    <name evidence="2" type="ORF">HYN43_019760</name>
</gene>
<keyword evidence="1" id="KW-1133">Transmembrane helix</keyword>
<accession>A0A494W115</accession>
<evidence type="ECO:0000313" key="2">
    <source>
        <dbReference type="EMBL" id="AYL97403.1"/>
    </source>
</evidence>